<evidence type="ECO:0000313" key="1">
    <source>
        <dbReference type="EMBL" id="MFD0797558.1"/>
    </source>
</evidence>
<comment type="caution">
    <text evidence="1">The sequence shown here is derived from an EMBL/GenBank/DDBJ whole genome shotgun (WGS) entry which is preliminary data.</text>
</comment>
<evidence type="ECO:0000313" key="2">
    <source>
        <dbReference type="Proteomes" id="UP001597012"/>
    </source>
</evidence>
<dbReference type="RefSeq" id="WP_379933942.1">
    <property type="nucleotide sequence ID" value="NZ_JBHTHY010000006.1"/>
</dbReference>
<gene>
    <name evidence="1" type="ORF">ACFQZJ_08810</name>
</gene>
<name>A0ABW3B2W0_9FLAO</name>
<keyword evidence="2" id="KW-1185">Reference proteome</keyword>
<reference evidence="2" key="1">
    <citation type="journal article" date="2019" name="Int. J. Syst. Evol. Microbiol.">
        <title>The Global Catalogue of Microorganisms (GCM) 10K type strain sequencing project: providing services to taxonomists for standard genome sequencing and annotation.</title>
        <authorList>
            <consortium name="The Broad Institute Genomics Platform"/>
            <consortium name="The Broad Institute Genome Sequencing Center for Infectious Disease"/>
            <person name="Wu L."/>
            <person name="Ma J."/>
        </authorList>
    </citation>
    <scope>NUCLEOTIDE SEQUENCE [LARGE SCALE GENOMIC DNA]</scope>
    <source>
        <strain evidence="2">CCUG 61948</strain>
    </source>
</reference>
<sequence>MEITETTERLHVLDKSRQAVLNAGYRLVVYKSRLRKSAVTLKKRITLFYF</sequence>
<dbReference type="Proteomes" id="UP001597012">
    <property type="component" value="Unassembled WGS sequence"/>
</dbReference>
<accession>A0ABW3B2W0</accession>
<organism evidence="1 2">
    <name type="scientific">Maribacter chungangensis</name>
    <dbReference type="NCBI Taxonomy" id="1069117"/>
    <lineage>
        <taxon>Bacteria</taxon>
        <taxon>Pseudomonadati</taxon>
        <taxon>Bacteroidota</taxon>
        <taxon>Flavobacteriia</taxon>
        <taxon>Flavobacteriales</taxon>
        <taxon>Flavobacteriaceae</taxon>
        <taxon>Maribacter</taxon>
    </lineage>
</organism>
<protein>
    <submittedName>
        <fullName evidence="1">Uncharacterized protein</fullName>
    </submittedName>
</protein>
<proteinExistence type="predicted"/>
<dbReference type="EMBL" id="JBHTHY010000006">
    <property type="protein sequence ID" value="MFD0797558.1"/>
    <property type="molecule type" value="Genomic_DNA"/>
</dbReference>